<feature type="non-terminal residue" evidence="2">
    <location>
        <position position="566"/>
    </location>
</feature>
<evidence type="ECO:0000256" key="1">
    <source>
        <dbReference type="SAM" id="MobiDB-lite"/>
    </source>
</evidence>
<sequence length="566" mass="64256">MSRQRIWEWKSGGRRRYTLTDAHSEENVALYSQPDAHSPFVHKNSNSENHLHSVSGGLNATEYEISGRGTWRTLWGEWARDSEDADDEQESHDEGEGDEEEEEVEAVEMMEVEVEEVGLDALTCHESKGGEKVGKLDQTDILDGEKDMIDLRSDTEVNENVLDALNGNSNIKAEEEDHLSENSEDYKESFLESKKFSGSWEALEREQLLKENLDDTHVAEKDEASVVDDDTRVRMYAKQCFDTHAWTSQDLRRFLLCKAKHELGGIPQSNLHGELDDSKREGIVEVQADQQQHRGNDLFEPFSQSSSTSNKINTTSIKPGIKKENRRKSLIPMRQLHQSLQKVPNKDISKPKNQTTSFTQGLNKRNTFPPRVSGNGNCCGSVDLNHIMRRDISPPPPRARLWSLPTIIVTNVRETSNNSKSIGNPCRISVTDTESDSETMNYLTVPKQHIPRNKSTGYRKKPNQKKVKQEKYQELENLEQNFTQSCKHLQDPFLLELPSLLEQKKQHDEGELGSLLSLWSGSWPIPNDSDGTSESDSYDPGSPPPDDRQPQTSPVTMEYKDSYVSM</sequence>
<feature type="region of interest" description="Disordered" evidence="1">
    <location>
        <begin position="517"/>
        <end position="566"/>
    </location>
</feature>
<dbReference type="Proteomes" id="UP001497623">
    <property type="component" value="Unassembled WGS sequence"/>
</dbReference>
<proteinExistence type="predicted"/>
<dbReference type="EMBL" id="CAXKWB010031395">
    <property type="protein sequence ID" value="CAL4139390.1"/>
    <property type="molecule type" value="Genomic_DNA"/>
</dbReference>
<feature type="compositionally biased region" description="Acidic residues" evidence="1">
    <location>
        <begin position="83"/>
        <end position="104"/>
    </location>
</feature>
<evidence type="ECO:0000313" key="2">
    <source>
        <dbReference type="EMBL" id="CAL4139390.1"/>
    </source>
</evidence>
<protein>
    <submittedName>
        <fullName evidence="2">Uncharacterized protein</fullName>
    </submittedName>
</protein>
<feature type="compositionally biased region" description="Basic residues" evidence="1">
    <location>
        <begin position="450"/>
        <end position="466"/>
    </location>
</feature>
<dbReference type="AlphaFoldDB" id="A0AAV2RUG1"/>
<evidence type="ECO:0000313" key="3">
    <source>
        <dbReference type="Proteomes" id="UP001497623"/>
    </source>
</evidence>
<feature type="compositionally biased region" description="Polar residues" evidence="1">
    <location>
        <begin position="351"/>
        <end position="366"/>
    </location>
</feature>
<comment type="caution">
    <text evidence="2">The sequence shown here is derived from an EMBL/GenBank/DDBJ whole genome shotgun (WGS) entry which is preliminary data.</text>
</comment>
<feature type="region of interest" description="Disordered" evidence="1">
    <location>
        <begin position="339"/>
        <end position="374"/>
    </location>
</feature>
<gene>
    <name evidence="2" type="ORF">MNOR_LOCUS28443</name>
</gene>
<name>A0AAV2RUG1_MEGNR</name>
<keyword evidence="3" id="KW-1185">Reference proteome</keyword>
<feature type="region of interest" description="Disordered" evidence="1">
    <location>
        <begin position="81"/>
        <end position="104"/>
    </location>
</feature>
<feature type="region of interest" description="Disordered" evidence="1">
    <location>
        <begin position="450"/>
        <end position="470"/>
    </location>
</feature>
<organism evidence="2 3">
    <name type="scientific">Meganyctiphanes norvegica</name>
    <name type="common">Northern krill</name>
    <name type="synonym">Thysanopoda norvegica</name>
    <dbReference type="NCBI Taxonomy" id="48144"/>
    <lineage>
        <taxon>Eukaryota</taxon>
        <taxon>Metazoa</taxon>
        <taxon>Ecdysozoa</taxon>
        <taxon>Arthropoda</taxon>
        <taxon>Crustacea</taxon>
        <taxon>Multicrustacea</taxon>
        <taxon>Malacostraca</taxon>
        <taxon>Eumalacostraca</taxon>
        <taxon>Eucarida</taxon>
        <taxon>Euphausiacea</taxon>
        <taxon>Euphausiidae</taxon>
        <taxon>Meganyctiphanes</taxon>
    </lineage>
</organism>
<reference evidence="2 3" key="1">
    <citation type="submission" date="2024-05" db="EMBL/GenBank/DDBJ databases">
        <authorList>
            <person name="Wallberg A."/>
        </authorList>
    </citation>
    <scope>NUCLEOTIDE SEQUENCE [LARGE SCALE GENOMIC DNA]</scope>
</reference>
<accession>A0AAV2RUG1</accession>